<dbReference type="EMBL" id="JAGTXB010000003">
    <property type="protein sequence ID" value="MBS0027113.1"/>
    <property type="molecule type" value="Genomic_DNA"/>
</dbReference>
<evidence type="ECO:0000313" key="1">
    <source>
        <dbReference type="EMBL" id="MBS0027113.1"/>
    </source>
</evidence>
<organism evidence="1 2">
    <name type="scientific">Chitinophaga hostae</name>
    <dbReference type="NCBI Taxonomy" id="2831022"/>
    <lineage>
        <taxon>Bacteria</taxon>
        <taxon>Pseudomonadati</taxon>
        <taxon>Bacteroidota</taxon>
        <taxon>Chitinophagia</taxon>
        <taxon>Chitinophagales</taxon>
        <taxon>Chitinophagaceae</taxon>
        <taxon>Chitinophaga</taxon>
    </lineage>
</organism>
<sequence>MLVKVNHVTVKVNRLFPLKVPHFAYFSITDCKTMVVLPQLIRSRKFKSLSIIQLRQRLKFIETHLYDLGKRISAFNVIQKKTFVQKIQRELLIFQIGYYFALYEHLYNILMEKEKKDFIAQNPRMKILFDEGIVKDIHDVIKLREKAKINSPKPL</sequence>
<dbReference type="RefSeq" id="WP_211972225.1">
    <property type="nucleotide sequence ID" value="NZ_JAGTXB010000003.1"/>
</dbReference>
<comment type="caution">
    <text evidence="1">The sequence shown here is derived from an EMBL/GenBank/DDBJ whole genome shotgun (WGS) entry which is preliminary data.</text>
</comment>
<evidence type="ECO:0000313" key="2">
    <source>
        <dbReference type="Proteomes" id="UP000676386"/>
    </source>
</evidence>
<name>A0ABS5IVX3_9BACT</name>
<proteinExistence type="predicted"/>
<keyword evidence="2" id="KW-1185">Reference proteome</keyword>
<gene>
    <name evidence="1" type="ORF">KE626_07310</name>
</gene>
<protein>
    <submittedName>
        <fullName evidence="1">Uncharacterized protein</fullName>
    </submittedName>
</protein>
<accession>A0ABS5IVX3</accession>
<dbReference type="Proteomes" id="UP000676386">
    <property type="component" value="Unassembled WGS sequence"/>
</dbReference>
<reference evidence="1 2" key="1">
    <citation type="submission" date="2021-04" db="EMBL/GenBank/DDBJ databases">
        <title>Chitinophaga sp. nov., isolated from the rhizosphere soil.</title>
        <authorList>
            <person name="He S."/>
        </authorList>
    </citation>
    <scope>NUCLEOTIDE SEQUENCE [LARGE SCALE GENOMIC DNA]</scope>
    <source>
        <strain evidence="1 2">2R12</strain>
    </source>
</reference>